<comment type="caution">
    <text evidence="1">The sequence shown here is derived from an EMBL/GenBank/DDBJ whole genome shotgun (WGS) entry which is preliminary data.</text>
</comment>
<protein>
    <submittedName>
        <fullName evidence="1">Uncharacterized protein</fullName>
    </submittedName>
</protein>
<evidence type="ECO:0000313" key="2">
    <source>
        <dbReference type="Proteomes" id="UP000799755"/>
    </source>
</evidence>
<keyword evidence="2" id="KW-1185">Reference proteome</keyword>
<sequence>MSPTSKLFHELSLSLLYRDVDIGLHHYKMPLETSAEVYQVHHFTQFVYHWAYWRPEDIARKHSRFIRQLIRTPEYARHVRRLTWTLDIWHYVRDMCSDDQVLHAQHSFHMFGAMENVTNVDIDGGSMNRPSTVPKPTPSEARTEKNTPCCIYGLLDSSDLQARCTNLDHLFLKKQGQEHVQQERPSELTLDEKVYEEWAAFVVAVQPRHLRLEHGRSTLSPWNRVRPKWYGSPWGQVLSIIRQKIMPMDERFRHFLGPTLSVGWTRLKTLELGGVFEEVTTLGGERGQT</sequence>
<dbReference type="EMBL" id="MU003526">
    <property type="protein sequence ID" value="KAF2466191.1"/>
    <property type="molecule type" value="Genomic_DNA"/>
</dbReference>
<name>A0ACB6QJ73_9PLEO</name>
<accession>A0ACB6QJ73</accession>
<organism evidence="1 2">
    <name type="scientific">Lindgomyces ingoldianus</name>
    <dbReference type="NCBI Taxonomy" id="673940"/>
    <lineage>
        <taxon>Eukaryota</taxon>
        <taxon>Fungi</taxon>
        <taxon>Dikarya</taxon>
        <taxon>Ascomycota</taxon>
        <taxon>Pezizomycotina</taxon>
        <taxon>Dothideomycetes</taxon>
        <taxon>Pleosporomycetidae</taxon>
        <taxon>Pleosporales</taxon>
        <taxon>Lindgomycetaceae</taxon>
        <taxon>Lindgomyces</taxon>
    </lineage>
</organism>
<reference evidence="1" key="1">
    <citation type="journal article" date="2020" name="Stud. Mycol.">
        <title>101 Dothideomycetes genomes: a test case for predicting lifestyles and emergence of pathogens.</title>
        <authorList>
            <person name="Haridas S."/>
            <person name="Albert R."/>
            <person name="Binder M."/>
            <person name="Bloem J."/>
            <person name="Labutti K."/>
            <person name="Salamov A."/>
            <person name="Andreopoulos B."/>
            <person name="Baker S."/>
            <person name="Barry K."/>
            <person name="Bills G."/>
            <person name="Bluhm B."/>
            <person name="Cannon C."/>
            <person name="Castanera R."/>
            <person name="Culley D."/>
            <person name="Daum C."/>
            <person name="Ezra D."/>
            <person name="Gonzalez J."/>
            <person name="Henrissat B."/>
            <person name="Kuo A."/>
            <person name="Liang C."/>
            <person name="Lipzen A."/>
            <person name="Lutzoni F."/>
            <person name="Magnuson J."/>
            <person name="Mondo S."/>
            <person name="Nolan M."/>
            <person name="Ohm R."/>
            <person name="Pangilinan J."/>
            <person name="Park H.-J."/>
            <person name="Ramirez L."/>
            <person name="Alfaro M."/>
            <person name="Sun H."/>
            <person name="Tritt A."/>
            <person name="Yoshinaga Y."/>
            <person name="Zwiers L.-H."/>
            <person name="Turgeon B."/>
            <person name="Goodwin S."/>
            <person name="Spatafora J."/>
            <person name="Crous P."/>
            <person name="Grigoriev I."/>
        </authorList>
    </citation>
    <scope>NUCLEOTIDE SEQUENCE</scope>
    <source>
        <strain evidence="1">ATCC 200398</strain>
    </source>
</reference>
<gene>
    <name evidence="1" type="ORF">BDR25DRAFT_377952</name>
</gene>
<proteinExistence type="predicted"/>
<evidence type="ECO:0000313" key="1">
    <source>
        <dbReference type="EMBL" id="KAF2466191.1"/>
    </source>
</evidence>
<dbReference type="Proteomes" id="UP000799755">
    <property type="component" value="Unassembled WGS sequence"/>
</dbReference>